<gene>
    <name evidence="3" type="primary">LOC118477557</name>
</gene>
<accession>A0ABM1VS03</accession>
<protein>
    <submittedName>
        <fullName evidence="3">Uncharacterized protein LOC118477557</fullName>
    </submittedName>
</protein>
<dbReference type="InterPro" id="IPR036055">
    <property type="entry name" value="LDL_receptor-like_sf"/>
</dbReference>
<keyword evidence="1" id="KW-1015">Disulfide bond</keyword>
<sequence>MDVIDLTIGSVVHWFLKGLRIVVDLSYKPPRRRGTSQGGSDCHTDYVHVGNDVRRVDVSVMTSFKFCEEDAEQELVSRGNHLWLAYKASRRPQRLMVRLEARAPATDMGSSVSAFFSTTQDLLSSPRLSSGPCFRCGDGTCIQPRLSLYDISNYGRVLWYLCDGFSHCPDAWDERKG</sequence>
<dbReference type="RefSeq" id="XP_035825195.1">
    <property type="nucleotide sequence ID" value="XM_035969302.1"/>
</dbReference>
<proteinExistence type="predicted"/>
<reference evidence="3" key="1">
    <citation type="submission" date="2025-08" db="UniProtKB">
        <authorList>
            <consortium name="RefSeq"/>
        </authorList>
    </citation>
    <scope>IDENTIFICATION</scope>
</reference>
<organism evidence="2 3">
    <name type="scientific">Aplysia californica</name>
    <name type="common">California sea hare</name>
    <dbReference type="NCBI Taxonomy" id="6500"/>
    <lineage>
        <taxon>Eukaryota</taxon>
        <taxon>Metazoa</taxon>
        <taxon>Spiralia</taxon>
        <taxon>Lophotrochozoa</taxon>
        <taxon>Mollusca</taxon>
        <taxon>Gastropoda</taxon>
        <taxon>Heterobranchia</taxon>
        <taxon>Euthyneura</taxon>
        <taxon>Tectipleura</taxon>
        <taxon>Aplysiida</taxon>
        <taxon>Aplysioidea</taxon>
        <taxon>Aplysiidae</taxon>
        <taxon>Aplysia</taxon>
    </lineage>
</organism>
<keyword evidence="2" id="KW-1185">Reference proteome</keyword>
<dbReference type="InterPro" id="IPR002172">
    <property type="entry name" value="LDrepeatLR_classA_rpt"/>
</dbReference>
<dbReference type="CDD" id="cd00112">
    <property type="entry name" value="LDLa"/>
    <property type="match status" value="1"/>
</dbReference>
<evidence type="ECO:0000313" key="3">
    <source>
        <dbReference type="RefSeq" id="XP_035825195.1"/>
    </source>
</evidence>
<dbReference type="GeneID" id="118477557"/>
<evidence type="ECO:0000313" key="2">
    <source>
        <dbReference type="Proteomes" id="UP000694888"/>
    </source>
</evidence>
<name>A0ABM1VS03_APLCA</name>
<dbReference type="Gene3D" id="4.10.400.10">
    <property type="entry name" value="Low-density Lipoprotein Receptor"/>
    <property type="match status" value="1"/>
</dbReference>
<evidence type="ECO:0000256" key="1">
    <source>
        <dbReference type="ARBA" id="ARBA00023157"/>
    </source>
</evidence>
<dbReference type="Proteomes" id="UP000694888">
    <property type="component" value="Unplaced"/>
</dbReference>